<dbReference type="eggNOG" id="COG3359">
    <property type="taxonomic scope" value="Bacteria"/>
</dbReference>
<evidence type="ECO:0000313" key="2">
    <source>
        <dbReference type="EMBL" id="EPR34747.1"/>
    </source>
</evidence>
<proteinExistence type="predicted"/>
<dbReference type="STRING" id="1121439.dsat_2566"/>
<dbReference type="PANTHER" id="PTHR38462:SF1">
    <property type="entry name" value="YPRB RIBONUCLEASE H-LIKE DOMAIN-CONTAINING PROTEIN"/>
    <property type="match status" value="1"/>
</dbReference>
<dbReference type="SUPFAM" id="SSF53098">
    <property type="entry name" value="Ribonuclease H-like"/>
    <property type="match status" value="1"/>
</dbReference>
<evidence type="ECO:0000259" key="1">
    <source>
        <dbReference type="Pfam" id="PF13482"/>
    </source>
</evidence>
<dbReference type="InterPro" id="IPR038720">
    <property type="entry name" value="YprB_RNase_H-like_dom"/>
</dbReference>
<comment type="caution">
    <text evidence="2">The sequence shown here is derived from an EMBL/GenBank/DDBJ whole genome shotgun (WGS) entry which is preliminary data.</text>
</comment>
<keyword evidence="3" id="KW-1185">Reference proteome</keyword>
<dbReference type="InterPro" id="IPR036397">
    <property type="entry name" value="RNaseH_sf"/>
</dbReference>
<dbReference type="GO" id="GO:0003676">
    <property type="term" value="F:nucleic acid binding"/>
    <property type="evidence" value="ECO:0007669"/>
    <property type="project" value="InterPro"/>
</dbReference>
<accession>S7TC55</accession>
<dbReference type="PATRIC" id="fig|1121439.3.peg.967"/>
<dbReference type="InterPro" id="IPR012337">
    <property type="entry name" value="RNaseH-like_sf"/>
</dbReference>
<protein>
    <recommendedName>
        <fullName evidence="1">YprB ribonuclease H-like domain-containing protein</fullName>
    </recommendedName>
</protein>
<dbReference type="Gene3D" id="3.30.420.10">
    <property type="entry name" value="Ribonuclease H-like superfamily/Ribonuclease H"/>
    <property type="match status" value="1"/>
</dbReference>
<dbReference type="Pfam" id="PF13482">
    <property type="entry name" value="RNase_H_2"/>
    <property type="match status" value="1"/>
</dbReference>
<evidence type="ECO:0000313" key="3">
    <source>
        <dbReference type="Proteomes" id="UP000014975"/>
    </source>
</evidence>
<sequence>MRAMLPNTFCHLPGIGVRTEEKLWAAGVLDWDAFTQAHGLMTPHRHAQAAALIDESRERLAAGDAEFFAARLPAQEHWRLWPHFAQATAYIDIETTGLGRGLDHITSIALFDGTSVRTYVHGRNLERFEDDIRAYKLLVTFNGKAFDAPFIEREMRITLPKAHVDLRYLLKRVGLSGGLKRCEKALGLGRDELDGVDGYFAVLLWKRFLDTRDERVLETMLAYNAEDVLSLAPLLRHAAEKLLCGSPFAARVALPDCPPCQNPHEPDVALVRRMKGIYFRGR</sequence>
<dbReference type="AlphaFoldDB" id="S7TC55"/>
<dbReference type="EMBL" id="ATHI01000006">
    <property type="protein sequence ID" value="EPR34747.1"/>
    <property type="molecule type" value="Genomic_DNA"/>
</dbReference>
<reference evidence="2 3" key="1">
    <citation type="journal article" date="2013" name="Genome Announc.">
        <title>Draft genome sequences for three mercury-methylating, sulfate-reducing bacteria.</title>
        <authorList>
            <person name="Brown S.D."/>
            <person name="Hurt R.A.Jr."/>
            <person name="Gilmour C.C."/>
            <person name="Elias D.A."/>
        </authorList>
    </citation>
    <scope>NUCLEOTIDE SEQUENCE [LARGE SCALE GENOMIC DNA]</scope>
    <source>
        <strain evidence="2 3">DSM 16529</strain>
    </source>
</reference>
<feature type="domain" description="YprB ribonuclease H-like" evidence="1">
    <location>
        <begin position="89"/>
        <end position="237"/>
    </location>
</feature>
<dbReference type="PANTHER" id="PTHR38462">
    <property type="entry name" value="EXONUCLEASE-LIKE PROTEIN"/>
    <property type="match status" value="1"/>
</dbReference>
<name>S7TC55_9BACT</name>
<dbReference type="Proteomes" id="UP000014975">
    <property type="component" value="Unassembled WGS sequence"/>
</dbReference>
<gene>
    <name evidence="2" type="ORF">dsat_2566</name>
</gene>
<organism evidence="2 3">
    <name type="scientific">Alkalidesulfovibrio alkalitolerans DSM 16529</name>
    <dbReference type="NCBI Taxonomy" id="1121439"/>
    <lineage>
        <taxon>Bacteria</taxon>
        <taxon>Pseudomonadati</taxon>
        <taxon>Thermodesulfobacteriota</taxon>
        <taxon>Desulfovibrionia</taxon>
        <taxon>Desulfovibrionales</taxon>
        <taxon>Desulfovibrionaceae</taxon>
        <taxon>Alkalidesulfovibrio</taxon>
    </lineage>
</organism>